<feature type="transmembrane region" description="Helical" evidence="1">
    <location>
        <begin position="320"/>
        <end position="339"/>
    </location>
</feature>
<organism evidence="3 4">
    <name type="scientific">Pseudoalteromonas atlantica</name>
    <name type="common">Alteromonas atlantica</name>
    <dbReference type="NCBI Taxonomy" id="288"/>
    <lineage>
        <taxon>Bacteria</taxon>
        <taxon>Pseudomonadati</taxon>
        <taxon>Pseudomonadota</taxon>
        <taxon>Gammaproteobacteria</taxon>
        <taxon>Alteromonadales</taxon>
        <taxon>Pseudoalteromonadaceae</taxon>
        <taxon>Pseudoalteromonas</taxon>
    </lineage>
</organism>
<feature type="transmembrane region" description="Helical" evidence="1">
    <location>
        <begin position="12"/>
        <end position="33"/>
    </location>
</feature>
<name>A0ABQ0UA92_PSEAF</name>
<dbReference type="PANTHER" id="PTHR30590:SF2">
    <property type="entry name" value="INNER MEMBRANE PROTEIN"/>
    <property type="match status" value="1"/>
</dbReference>
<evidence type="ECO:0000256" key="1">
    <source>
        <dbReference type="SAM" id="Phobius"/>
    </source>
</evidence>
<reference evidence="3 4" key="1">
    <citation type="submission" date="2019-07" db="EMBL/GenBank/DDBJ databases">
        <title>Whole genome shotgun sequence of Pseudoalteromonas atlantica NBRC 103033.</title>
        <authorList>
            <person name="Hosoyama A."/>
            <person name="Uohara A."/>
            <person name="Ohji S."/>
            <person name="Ichikawa N."/>
        </authorList>
    </citation>
    <scope>NUCLEOTIDE SEQUENCE [LARGE SCALE GENOMIC DNA]</scope>
    <source>
        <strain evidence="3 4">NBRC 103033</strain>
    </source>
</reference>
<keyword evidence="4" id="KW-1185">Reference proteome</keyword>
<dbReference type="InterPro" id="IPR007349">
    <property type="entry name" value="DUF418"/>
</dbReference>
<keyword evidence="1" id="KW-1133">Transmembrane helix</keyword>
<dbReference type="Proteomes" id="UP000321189">
    <property type="component" value="Unassembled WGS sequence"/>
</dbReference>
<sequence length="364" mass="41570">MRNYNMDFIRGIAVLCLVYMNGYAFGLVDYSYIPLSTPPFSDTLIHAVSTFFVDGRFRTLFSLLFGAGLYIQWQKVKSTAPLKARLHWLIIFGLVHGFLLWAGDILFLYGVSGWFVLKYLQSNNQLLVKRAGEFLLIGCVATGLVLFSAPDELVYRDSAQYIDLYSPHYSDYFLSNLGMNVLMLVAVPIMIMWLCVGLMLIGIYLYKNEVFSKGLTKPHLIVCIAGAFIFSGMRLYASKFTGGAGFALQEFINTFAALFMAVFYIHLIVKFCNNRAHVGQLIQQAGRLAFTLYICQTLMQLLLYKVLYPQWVLSFNRIDYWIIATGLVSVQLLFTALYCRYYEQGPLEYVWRRLTQAKIAKINA</sequence>
<accession>A0ABQ0UA92</accession>
<feature type="transmembrane region" description="Helical" evidence="1">
    <location>
        <begin position="86"/>
        <end position="111"/>
    </location>
</feature>
<dbReference type="PANTHER" id="PTHR30590">
    <property type="entry name" value="INNER MEMBRANE PROTEIN"/>
    <property type="match status" value="1"/>
</dbReference>
<evidence type="ECO:0000313" key="4">
    <source>
        <dbReference type="Proteomes" id="UP000321189"/>
    </source>
</evidence>
<evidence type="ECO:0000313" key="3">
    <source>
        <dbReference type="EMBL" id="GEK75320.1"/>
    </source>
</evidence>
<evidence type="ECO:0000259" key="2">
    <source>
        <dbReference type="Pfam" id="PF04235"/>
    </source>
</evidence>
<gene>
    <name evidence="3" type="ORF">PAT01_06240</name>
</gene>
<dbReference type="Pfam" id="PF04235">
    <property type="entry name" value="DUF418"/>
    <property type="match status" value="1"/>
</dbReference>
<dbReference type="EMBL" id="BJUT01000003">
    <property type="protein sequence ID" value="GEK75320.1"/>
    <property type="molecule type" value="Genomic_DNA"/>
</dbReference>
<dbReference type="InterPro" id="IPR052529">
    <property type="entry name" value="Bact_Transport_Assoc"/>
</dbReference>
<comment type="caution">
    <text evidence="3">The sequence shown here is derived from an EMBL/GenBank/DDBJ whole genome shotgun (WGS) entry which is preliminary data.</text>
</comment>
<keyword evidence="1" id="KW-0472">Membrane</keyword>
<feature type="transmembrane region" description="Helical" evidence="1">
    <location>
        <begin position="290"/>
        <end position="308"/>
    </location>
</feature>
<feature type="transmembrane region" description="Helical" evidence="1">
    <location>
        <begin position="181"/>
        <end position="206"/>
    </location>
</feature>
<proteinExistence type="predicted"/>
<feature type="domain" description="DUF418" evidence="2">
    <location>
        <begin position="205"/>
        <end position="357"/>
    </location>
</feature>
<protein>
    <submittedName>
        <fullName evidence="3">DUF418 domain-containing protein</fullName>
    </submittedName>
</protein>
<feature type="transmembrane region" description="Helical" evidence="1">
    <location>
        <begin position="251"/>
        <end position="269"/>
    </location>
</feature>
<keyword evidence="1" id="KW-0812">Transmembrane</keyword>
<feature type="transmembrane region" description="Helical" evidence="1">
    <location>
        <begin position="218"/>
        <end position="236"/>
    </location>
</feature>